<organism evidence="1">
    <name type="scientific">Yangshan Harbor Nitrososphaeria virus</name>
    <dbReference type="NCBI Taxonomy" id="2969597"/>
    <lineage>
        <taxon>Viruses</taxon>
        <taxon>Duplodnaviria</taxon>
        <taxon>Heunggongvirae</taxon>
        <taxon>Uroviricota</taxon>
        <taxon>Caudoviricetes</taxon>
    </lineage>
</organism>
<name>A0A976UBS2_9CAUD</name>
<evidence type="ECO:0000313" key="1">
    <source>
        <dbReference type="EMBL" id="UVF62631.1"/>
    </source>
</evidence>
<accession>A0A976UBS2</accession>
<dbReference type="GO" id="GO:0004497">
    <property type="term" value="F:monooxygenase activity"/>
    <property type="evidence" value="ECO:0007669"/>
    <property type="project" value="InterPro"/>
</dbReference>
<sequence>MTASTLLHEFPNKKITLVESPNIKTVGVGESTIGQINQWMSMLDIKDDEFMKACDASIKLSIKFVDFYKKDSGGFHYPFGKVTLDGGNFNPSTWCFKKIMYPDTPVTDYVESLFPQMALVNQNRMTFNFDGKLENFVYNRDAAYHFDATKFALWLRDNKCLPKGMKHIKSEVKKINTNNDGVESLELENGDIIKADLFIDCTGFKSMLLGDALNEPFESYEDIIPNNKAWATHVEYSDKKKQLEPYTTCTAIENGWVWNIPLWSRLGTGYVYSDKYITDEEALEQFKNHLKEKGHDISQCKFNKINMRVGIHNKIFVKNVCAIGLSAGFIEPLESNGLYSVHEFLMRLVRVMQRGDISQWDRDTFSMSCRHVFRGFSEFVSMHYLLSHRDDTEYWRDVTSRSVIDYPTISKHMSLRGFKDAMDNKMYDFTFPIEGGLHCIAMGMNWLPTDFASLKYENGDPDFNLHVYESPIKQVEERKKHWNMVAKRCPTLFEFMSDFYDLY</sequence>
<dbReference type="InterPro" id="IPR033856">
    <property type="entry name" value="Trp_halogen"/>
</dbReference>
<dbReference type="EMBL" id="ON649703">
    <property type="protein sequence ID" value="UVF62631.1"/>
    <property type="molecule type" value="Genomic_DNA"/>
</dbReference>
<reference evidence="1" key="1">
    <citation type="submission" date="2022-05" db="EMBL/GenBank/DDBJ databases">
        <title>Diverse viruses of marine archaea discovered using metagenomics.</title>
        <authorList>
            <person name="Zhou Y."/>
        </authorList>
    </citation>
    <scope>NUCLEOTIDE SEQUENCE</scope>
    <source>
        <strain evidence="1">YSH_354833</strain>
    </source>
</reference>
<dbReference type="SUPFAM" id="SSF51905">
    <property type="entry name" value="FAD/NAD(P)-binding domain"/>
    <property type="match status" value="1"/>
</dbReference>
<dbReference type="Gene3D" id="3.50.50.60">
    <property type="entry name" value="FAD/NAD(P)-binding domain"/>
    <property type="match status" value="1"/>
</dbReference>
<dbReference type="InterPro" id="IPR036188">
    <property type="entry name" value="FAD/NAD-bd_sf"/>
</dbReference>
<dbReference type="PANTHER" id="PTHR43747:SF4">
    <property type="entry name" value="FLAVIN-DEPENDENT TRYPTOPHAN HALOGENASE"/>
    <property type="match status" value="1"/>
</dbReference>
<dbReference type="PIRSF" id="PIRSF011396">
    <property type="entry name" value="Trp_halogenase"/>
    <property type="match status" value="1"/>
</dbReference>
<dbReference type="InterPro" id="IPR006905">
    <property type="entry name" value="Flavin_halogenase"/>
</dbReference>
<dbReference type="InterPro" id="IPR050816">
    <property type="entry name" value="Flavin-dep_Halogenase_NPB"/>
</dbReference>
<protein>
    <submittedName>
        <fullName evidence="1">Rossmann-fold NAD(P)(+)-binding protein</fullName>
    </submittedName>
</protein>
<dbReference type="PANTHER" id="PTHR43747">
    <property type="entry name" value="FAD-BINDING PROTEIN"/>
    <property type="match status" value="1"/>
</dbReference>
<dbReference type="Pfam" id="PF04820">
    <property type="entry name" value="Trp_halogenase"/>
    <property type="match status" value="1"/>
</dbReference>
<proteinExistence type="predicted"/>